<dbReference type="EMBL" id="KZ825369">
    <property type="protein sequence ID" value="RAH42900.1"/>
    <property type="molecule type" value="Genomic_DNA"/>
</dbReference>
<evidence type="ECO:0000313" key="2">
    <source>
        <dbReference type="Proteomes" id="UP000249057"/>
    </source>
</evidence>
<keyword evidence="2" id="KW-1185">Reference proteome</keyword>
<dbReference type="Proteomes" id="UP000249057">
    <property type="component" value="Unassembled WGS sequence"/>
</dbReference>
<sequence>MVTAIQTYLVEAFTAQAASAAAANTVLRSLVGAVLPLAGPDMYSALGLGWGNSLLALIALVMLPLPLAFFRFGERLRMRFPIAT</sequence>
<reference evidence="1" key="1">
    <citation type="submission" date="2018-02" db="EMBL/GenBank/DDBJ databases">
        <title>The genomes of Aspergillus section Nigri reveals drivers in fungal speciation.</title>
        <authorList>
            <consortium name="DOE Joint Genome Institute"/>
            <person name="Vesth T.C."/>
            <person name="Nybo J."/>
            <person name="Theobald S."/>
            <person name="Brandl J."/>
            <person name="Frisvad J.C."/>
            <person name="Nielsen K.F."/>
            <person name="Lyhne E.K."/>
            <person name="Kogle M.E."/>
            <person name="Kuo A."/>
            <person name="Riley R."/>
            <person name="Clum A."/>
            <person name="Nolan M."/>
            <person name="Lipzen A."/>
            <person name="Salamov A."/>
            <person name="Henrissat B."/>
            <person name="Wiebenga A."/>
            <person name="De vries R.P."/>
            <person name="Grigoriev I.V."/>
            <person name="Mortensen U.H."/>
            <person name="Andersen M.R."/>
            <person name="Baker S.E."/>
        </authorList>
    </citation>
    <scope>NUCLEOTIDE SEQUENCE</scope>
    <source>
        <strain evidence="1">CBS 621.78</strain>
    </source>
</reference>
<evidence type="ECO:0000313" key="1">
    <source>
        <dbReference type="EMBL" id="RAH42900.1"/>
    </source>
</evidence>
<protein>
    <submittedName>
        <fullName evidence="1">Uncharacterized protein</fullName>
    </submittedName>
</protein>
<accession>A0ACD1G0Y3</accession>
<gene>
    <name evidence="1" type="ORF">BO95DRAFT_466501</name>
</gene>
<proteinExistence type="predicted"/>
<organism evidence="1 2">
    <name type="scientific">Aspergillus brunneoviolaceus CBS 621.78</name>
    <dbReference type="NCBI Taxonomy" id="1450534"/>
    <lineage>
        <taxon>Eukaryota</taxon>
        <taxon>Fungi</taxon>
        <taxon>Dikarya</taxon>
        <taxon>Ascomycota</taxon>
        <taxon>Pezizomycotina</taxon>
        <taxon>Eurotiomycetes</taxon>
        <taxon>Eurotiomycetidae</taxon>
        <taxon>Eurotiales</taxon>
        <taxon>Aspergillaceae</taxon>
        <taxon>Aspergillus</taxon>
        <taxon>Aspergillus subgen. Circumdati</taxon>
    </lineage>
</organism>
<name>A0ACD1G0Y3_9EURO</name>